<comment type="caution">
    <text evidence="1">The sequence shown here is derived from an EMBL/GenBank/DDBJ whole genome shotgun (WGS) entry which is preliminary data.</text>
</comment>
<sequence>MLRKNWQLQLLRQENNTVYRYTDSSTRYQVFFLYEGGEAYVKISGPLFIKSSTGKHYNTYFLLKQNNTIKFHNPLLIEWQQESPDELCNTPEGAAITSAFHTCGTWHYNNDTLSVVANTNTGSPADTLIVLKAVR</sequence>
<dbReference type="AlphaFoldDB" id="A0A917J2E9"/>
<protein>
    <submittedName>
        <fullName evidence="1">Uncharacterized protein</fullName>
    </submittedName>
</protein>
<reference evidence="1" key="1">
    <citation type="journal article" date="2014" name="Int. J. Syst. Evol. Microbiol.">
        <title>Complete genome sequence of Corynebacterium casei LMG S-19264T (=DSM 44701T), isolated from a smear-ripened cheese.</title>
        <authorList>
            <consortium name="US DOE Joint Genome Institute (JGI-PGF)"/>
            <person name="Walter F."/>
            <person name="Albersmeier A."/>
            <person name="Kalinowski J."/>
            <person name="Ruckert C."/>
        </authorList>
    </citation>
    <scope>NUCLEOTIDE SEQUENCE</scope>
    <source>
        <strain evidence="1">CGMCC 1.15290</strain>
    </source>
</reference>
<dbReference type="Proteomes" id="UP000627292">
    <property type="component" value="Unassembled WGS sequence"/>
</dbReference>
<dbReference type="EMBL" id="BMIB01000003">
    <property type="protein sequence ID" value="GGH71715.1"/>
    <property type="molecule type" value="Genomic_DNA"/>
</dbReference>
<organism evidence="1 2">
    <name type="scientific">Filimonas zeae</name>
    <dbReference type="NCBI Taxonomy" id="1737353"/>
    <lineage>
        <taxon>Bacteria</taxon>
        <taxon>Pseudomonadati</taxon>
        <taxon>Bacteroidota</taxon>
        <taxon>Chitinophagia</taxon>
        <taxon>Chitinophagales</taxon>
        <taxon>Chitinophagaceae</taxon>
        <taxon>Filimonas</taxon>
    </lineage>
</organism>
<name>A0A917J2E9_9BACT</name>
<gene>
    <name evidence="1" type="ORF">GCM10011379_31350</name>
</gene>
<evidence type="ECO:0000313" key="1">
    <source>
        <dbReference type="EMBL" id="GGH71715.1"/>
    </source>
</evidence>
<accession>A0A917J2E9</accession>
<evidence type="ECO:0000313" key="2">
    <source>
        <dbReference type="Proteomes" id="UP000627292"/>
    </source>
</evidence>
<reference evidence="1" key="2">
    <citation type="submission" date="2020-09" db="EMBL/GenBank/DDBJ databases">
        <authorList>
            <person name="Sun Q."/>
            <person name="Zhou Y."/>
        </authorList>
    </citation>
    <scope>NUCLEOTIDE SEQUENCE</scope>
    <source>
        <strain evidence="1">CGMCC 1.15290</strain>
    </source>
</reference>
<keyword evidence="2" id="KW-1185">Reference proteome</keyword>
<proteinExistence type="predicted"/>